<gene>
    <name evidence="2" type="ORF">AXG93_961s1340</name>
</gene>
<dbReference type="EMBL" id="LVLJ01002841">
    <property type="protein sequence ID" value="OAE23435.1"/>
    <property type="molecule type" value="Genomic_DNA"/>
</dbReference>
<dbReference type="Gene3D" id="3.40.50.1820">
    <property type="entry name" value="alpha/beta hydrolase"/>
    <property type="match status" value="1"/>
</dbReference>
<dbReference type="InterPro" id="IPR022742">
    <property type="entry name" value="Hydrolase_4"/>
</dbReference>
<evidence type="ECO:0000313" key="2">
    <source>
        <dbReference type="EMBL" id="OAE23435.1"/>
    </source>
</evidence>
<sequence length="325" mass="35494">MAEEGERMANMWGDMPEDEYYASKGVKNAREEYESPQGKLFTQSWLPAGDQPPKGLVCCTHGYGADSGWTFELLPMALAQRGYAAFAADMPGFGRSWGMPGLVENMDASSASLASFYDSVRHRPAFRSLPAFLFGESMGGAIALLIHLHSSSDEQGWAGLILSAPLIGIGTAMAVPEALLASFKKLSPLAAQGQFVPDGPVAPNVFRDVARRDLIFQNPRRYVGAPRAQTRLEMERICDFLQQNMAKVSVPFLVLHGTDDNVTDPNLSQKLHDTAASHDKSIKLYEGAFHSLLQGRIGNNPFVSCRYGVHAELRDNTRTAGNAHF</sequence>
<dbReference type="PRINTS" id="PR00111">
    <property type="entry name" value="ABHYDROLASE"/>
</dbReference>
<evidence type="ECO:0000259" key="1">
    <source>
        <dbReference type="Pfam" id="PF12146"/>
    </source>
</evidence>
<dbReference type="InterPro" id="IPR029058">
    <property type="entry name" value="AB_hydrolase_fold"/>
</dbReference>
<feature type="domain" description="Serine aminopeptidase S33" evidence="1">
    <location>
        <begin position="51"/>
        <end position="293"/>
    </location>
</feature>
<comment type="caution">
    <text evidence="2">The sequence shown here is derived from an EMBL/GenBank/DDBJ whole genome shotgun (WGS) entry which is preliminary data.</text>
</comment>
<dbReference type="AlphaFoldDB" id="A0A176VTJ5"/>
<keyword evidence="3" id="KW-1185">Reference proteome</keyword>
<dbReference type="Pfam" id="PF12146">
    <property type="entry name" value="Hydrolase_4"/>
    <property type="match status" value="1"/>
</dbReference>
<protein>
    <recommendedName>
        <fullName evidence="1">Serine aminopeptidase S33 domain-containing protein</fullName>
    </recommendedName>
</protein>
<dbReference type="SUPFAM" id="SSF53474">
    <property type="entry name" value="alpha/beta-Hydrolases"/>
    <property type="match status" value="1"/>
</dbReference>
<proteinExistence type="predicted"/>
<dbReference type="PANTHER" id="PTHR11614">
    <property type="entry name" value="PHOSPHOLIPASE-RELATED"/>
    <property type="match status" value="1"/>
</dbReference>
<dbReference type="InterPro" id="IPR000073">
    <property type="entry name" value="AB_hydrolase_1"/>
</dbReference>
<dbReference type="InterPro" id="IPR051044">
    <property type="entry name" value="MAG_DAG_Lipase"/>
</dbReference>
<reference evidence="2" key="1">
    <citation type="submission" date="2016-03" db="EMBL/GenBank/DDBJ databases">
        <title>Mechanisms controlling the formation of the plant cell surface in tip-growing cells are functionally conserved among land plants.</title>
        <authorList>
            <person name="Honkanen S."/>
            <person name="Jones V.A."/>
            <person name="Morieri G."/>
            <person name="Champion C."/>
            <person name="Hetherington A.J."/>
            <person name="Kelly S."/>
            <person name="Saint-Marcoux D."/>
            <person name="Proust H."/>
            <person name="Prescott H."/>
            <person name="Dolan L."/>
        </authorList>
    </citation>
    <scope>NUCLEOTIDE SEQUENCE [LARGE SCALE GENOMIC DNA]</scope>
    <source>
        <tissue evidence="2">Whole gametophyte</tissue>
    </source>
</reference>
<accession>A0A176VTJ5</accession>
<name>A0A176VTJ5_MARPO</name>
<dbReference type="Proteomes" id="UP000077202">
    <property type="component" value="Unassembled WGS sequence"/>
</dbReference>
<organism evidence="2 3">
    <name type="scientific">Marchantia polymorpha subsp. ruderalis</name>
    <dbReference type="NCBI Taxonomy" id="1480154"/>
    <lineage>
        <taxon>Eukaryota</taxon>
        <taxon>Viridiplantae</taxon>
        <taxon>Streptophyta</taxon>
        <taxon>Embryophyta</taxon>
        <taxon>Marchantiophyta</taxon>
        <taxon>Marchantiopsida</taxon>
        <taxon>Marchantiidae</taxon>
        <taxon>Marchantiales</taxon>
        <taxon>Marchantiaceae</taxon>
        <taxon>Marchantia</taxon>
    </lineage>
</organism>
<evidence type="ECO:0000313" key="3">
    <source>
        <dbReference type="Proteomes" id="UP000077202"/>
    </source>
</evidence>